<keyword evidence="2" id="KW-0645">Protease</keyword>
<feature type="region of interest" description="Disordered" evidence="9">
    <location>
        <begin position="387"/>
        <end position="408"/>
    </location>
</feature>
<proteinExistence type="predicted"/>
<evidence type="ECO:0000256" key="4">
    <source>
        <dbReference type="ARBA" id="ARBA00022679"/>
    </source>
</evidence>
<evidence type="ECO:0000256" key="1">
    <source>
        <dbReference type="ARBA" id="ARBA00022645"/>
    </source>
</evidence>
<dbReference type="InterPro" id="IPR001264">
    <property type="entry name" value="Glyco_trans_51"/>
</dbReference>
<keyword evidence="4" id="KW-0808">Transferase</keyword>
<evidence type="ECO:0000256" key="7">
    <source>
        <dbReference type="ARBA" id="ARBA00034000"/>
    </source>
</evidence>
<comment type="catalytic activity">
    <reaction evidence="7">
        <text>Preferential cleavage: (Ac)2-L-Lys-D-Ala-|-D-Ala. Also transpeptidation of peptidyl-alanyl moieties that are N-acyl substituents of D-alanine.</text>
        <dbReference type="EC" id="3.4.16.4"/>
    </reaction>
</comment>
<comment type="catalytic activity">
    <reaction evidence="8">
        <text>[GlcNAc-(1-&gt;4)-Mur2Ac(oyl-L-Ala-gamma-D-Glu-L-Lys-D-Ala-D-Ala)](n)-di-trans,octa-cis-undecaprenyl diphosphate + beta-D-GlcNAc-(1-&gt;4)-Mur2Ac(oyl-L-Ala-gamma-D-Glu-L-Lys-D-Ala-D-Ala)-di-trans,octa-cis-undecaprenyl diphosphate = [GlcNAc-(1-&gt;4)-Mur2Ac(oyl-L-Ala-gamma-D-Glu-L-Lys-D-Ala-D-Ala)](n+1)-di-trans,octa-cis-undecaprenyl diphosphate + di-trans,octa-cis-undecaprenyl diphosphate + H(+)</text>
        <dbReference type="Rhea" id="RHEA:23708"/>
        <dbReference type="Rhea" id="RHEA-COMP:9602"/>
        <dbReference type="Rhea" id="RHEA-COMP:9603"/>
        <dbReference type="ChEBI" id="CHEBI:15378"/>
        <dbReference type="ChEBI" id="CHEBI:58405"/>
        <dbReference type="ChEBI" id="CHEBI:60033"/>
        <dbReference type="ChEBI" id="CHEBI:78435"/>
        <dbReference type="EC" id="2.4.99.28"/>
    </reaction>
</comment>
<dbReference type="PANTHER" id="PTHR32282">
    <property type="entry name" value="BINDING PROTEIN TRANSPEPTIDASE, PUTATIVE-RELATED"/>
    <property type="match status" value="1"/>
</dbReference>
<evidence type="ECO:0000256" key="8">
    <source>
        <dbReference type="ARBA" id="ARBA00049902"/>
    </source>
</evidence>
<reference evidence="12" key="1">
    <citation type="submission" date="2021-01" db="EMBL/GenBank/DDBJ databases">
        <title>Whole genome shotgun sequence of Actinoplanes capillaceus NBRC 16408.</title>
        <authorList>
            <person name="Komaki H."/>
            <person name="Tamura T."/>
        </authorList>
    </citation>
    <scope>NUCLEOTIDE SEQUENCE [LARGE SCALE GENOMIC DNA]</scope>
    <source>
        <strain evidence="12">NBRC 16408</strain>
    </source>
</reference>
<accession>A0ABQ3WK31</accession>
<dbReference type="SUPFAM" id="SSF53955">
    <property type="entry name" value="Lysozyme-like"/>
    <property type="match status" value="1"/>
</dbReference>
<comment type="caution">
    <text evidence="12">The sequence shown here is derived from an EMBL/GenBank/DDBJ whole genome shotgun (WGS) entry which is preliminary data.</text>
</comment>
<dbReference type="Gene3D" id="3.40.710.10">
    <property type="entry name" value="DD-peptidase/beta-lactamase superfamily"/>
    <property type="match status" value="1"/>
</dbReference>
<keyword evidence="5" id="KW-0378">Hydrolase</keyword>
<evidence type="ECO:0000256" key="2">
    <source>
        <dbReference type="ARBA" id="ARBA00022670"/>
    </source>
</evidence>
<name>A0ABQ3WK31_9ACTN</name>
<dbReference type="Gene3D" id="1.10.3810.10">
    <property type="entry name" value="Biosynthetic peptidoglycan transglycosylase-like"/>
    <property type="match status" value="1"/>
</dbReference>
<dbReference type="InterPro" id="IPR036950">
    <property type="entry name" value="PBP_transglycosylase"/>
</dbReference>
<dbReference type="EMBL" id="BOMF01000076">
    <property type="protein sequence ID" value="GID46603.1"/>
    <property type="molecule type" value="Genomic_DNA"/>
</dbReference>
<dbReference type="InterPro" id="IPR001460">
    <property type="entry name" value="PCN-bd_Tpept"/>
</dbReference>
<dbReference type="InterPro" id="IPR023346">
    <property type="entry name" value="Lysozyme-like_dom_sf"/>
</dbReference>
<sequence>MTGKPLGEHRTIRSAGVLGLCGLLAGLAVASAAFPAVAMAGLAAKVGSEELQELPAELTEQASPQVTRVYASDGKTQIALMYDEFRSDVPLAKVSQNMQDAIVAAEDHKFFEHRGVDLKGVARAFVNNNQGGGKQGASTLTMQYVRMALAYSATDPQQVVDATNDTVQRKVSEMKYAVQVEKQLTKQEILERYLNMAPFGNGAYGISAASQVYFGKSPANLSVAESALLAGMVKAPTAFDPTTATGYPQAVDRRDYIIDNMRELNQITAAEATAAKKVKVPKTATRPSRGCVSVAKNHWGFFCDYFYRWWLSQSAFGETSYDRERLLKNGGYRIVTTLDLDAQSDARKEITDRQGDDNKNALMLAAVEPGTGAVRALAANRKYKIDDADDPRNELSSNPDLASKGIRGTYPNTTNPIITGSTDVPGYQAGSVFKMFTLVAALENGKELDTTIDSPQRYKSGYLDSSSEGCDGYYCPSNASAGESGNFNMWTAFGRSVNTYFVPLQEQVGAEKVVDVAKRFGIQFRSADDSTRANDPGQAHEWGAFTLGVSMSTPLDIAGAYATLAADGKYCEPTPIESITTADGTKIDAGQPDCTTATTKEVARKALDAARCPVGDQAQLGDCAGATAPQVRDVVGHPVFGKTGTTDNDKTAALVVGTRSLVVAGYLANPDWAGHTDRMSHSIVNPAVYETLADYMEGRPEEEFPTP</sequence>
<dbReference type="InterPro" id="IPR012338">
    <property type="entry name" value="Beta-lactam/transpept-like"/>
</dbReference>
<evidence type="ECO:0000259" key="11">
    <source>
        <dbReference type="Pfam" id="PF00912"/>
    </source>
</evidence>
<keyword evidence="1" id="KW-0121">Carboxypeptidase</keyword>
<dbReference type="Pfam" id="PF00912">
    <property type="entry name" value="Transgly"/>
    <property type="match status" value="1"/>
</dbReference>
<keyword evidence="6" id="KW-0511">Multifunctional enzyme</keyword>
<protein>
    <submittedName>
        <fullName evidence="12">Penicillin-binding protein</fullName>
    </submittedName>
</protein>
<evidence type="ECO:0000259" key="10">
    <source>
        <dbReference type="Pfam" id="PF00905"/>
    </source>
</evidence>
<dbReference type="PANTHER" id="PTHR32282:SF33">
    <property type="entry name" value="PEPTIDOGLYCAN GLYCOSYLTRANSFERASE"/>
    <property type="match status" value="1"/>
</dbReference>
<dbReference type="Pfam" id="PF00905">
    <property type="entry name" value="Transpeptidase"/>
    <property type="match status" value="1"/>
</dbReference>
<keyword evidence="3" id="KW-0328">Glycosyltransferase</keyword>
<evidence type="ECO:0000256" key="9">
    <source>
        <dbReference type="SAM" id="MobiDB-lite"/>
    </source>
</evidence>
<dbReference type="InterPro" id="IPR050396">
    <property type="entry name" value="Glycosyltr_51/Transpeptidase"/>
</dbReference>
<feature type="domain" description="Penicillin-binding protein transpeptidase" evidence="10">
    <location>
        <begin position="366"/>
        <end position="650"/>
    </location>
</feature>
<evidence type="ECO:0000256" key="3">
    <source>
        <dbReference type="ARBA" id="ARBA00022676"/>
    </source>
</evidence>
<evidence type="ECO:0000256" key="6">
    <source>
        <dbReference type="ARBA" id="ARBA00023268"/>
    </source>
</evidence>
<feature type="domain" description="Glycosyl transferase family 51" evidence="11">
    <location>
        <begin position="82"/>
        <end position="261"/>
    </location>
</feature>
<gene>
    <name evidence="12" type="ORF">Aca07nite_38780</name>
</gene>
<dbReference type="SUPFAM" id="SSF56601">
    <property type="entry name" value="beta-lactamase/transpeptidase-like"/>
    <property type="match status" value="1"/>
</dbReference>
<evidence type="ECO:0000313" key="12">
    <source>
        <dbReference type="EMBL" id="GID46603.1"/>
    </source>
</evidence>
<evidence type="ECO:0000256" key="5">
    <source>
        <dbReference type="ARBA" id="ARBA00022801"/>
    </source>
</evidence>
<organism evidence="12">
    <name type="scientific">Actinoplanes campanulatus</name>
    <dbReference type="NCBI Taxonomy" id="113559"/>
    <lineage>
        <taxon>Bacteria</taxon>
        <taxon>Bacillati</taxon>
        <taxon>Actinomycetota</taxon>
        <taxon>Actinomycetes</taxon>
        <taxon>Micromonosporales</taxon>
        <taxon>Micromonosporaceae</taxon>
        <taxon>Actinoplanes</taxon>
    </lineage>
</organism>